<dbReference type="Gene3D" id="3.20.20.70">
    <property type="entry name" value="Aldolase class I"/>
    <property type="match status" value="1"/>
</dbReference>
<dbReference type="PANTHER" id="PTHR35273">
    <property type="entry name" value="ALPHA-1,4 POLYGALACTOSAMINIDASE, PUTATIVE (AFU_ORTHOLOGUE AFUA_3G07890)-RELATED"/>
    <property type="match status" value="1"/>
</dbReference>
<keyword evidence="3" id="KW-0732">Signal</keyword>
<evidence type="ECO:0000256" key="3">
    <source>
        <dbReference type="SAM" id="SignalP"/>
    </source>
</evidence>
<evidence type="ECO:0000313" key="6">
    <source>
        <dbReference type="Proteomes" id="UP000073492"/>
    </source>
</evidence>
<comment type="catalytic activity">
    <reaction evidence="1">
        <text>Hydrolysis of terminal, non-reducing alpha-D-galactose residues in alpha-D-galactosides, including galactose oligosaccharides, galactomannans and galactolipids.</text>
        <dbReference type="EC" id="3.2.1.22"/>
    </reaction>
</comment>
<dbReference type="InterPro" id="IPR017853">
    <property type="entry name" value="GH"/>
</dbReference>
<name>A0A139IBZ5_9PEZI</name>
<organism evidence="5 6">
    <name type="scientific">Pseudocercospora musae</name>
    <dbReference type="NCBI Taxonomy" id="113226"/>
    <lineage>
        <taxon>Eukaryota</taxon>
        <taxon>Fungi</taxon>
        <taxon>Dikarya</taxon>
        <taxon>Ascomycota</taxon>
        <taxon>Pezizomycotina</taxon>
        <taxon>Dothideomycetes</taxon>
        <taxon>Dothideomycetidae</taxon>
        <taxon>Mycosphaerellales</taxon>
        <taxon>Mycosphaerellaceae</taxon>
        <taxon>Pseudocercospora</taxon>
    </lineage>
</organism>
<dbReference type="OrthoDB" id="2108802at2759"/>
<evidence type="ECO:0000256" key="2">
    <source>
        <dbReference type="ARBA" id="ARBA00012755"/>
    </source>
</evidence>
<protein>
    <recommendedName>
        <fullName evidence="2">alpha-galactosidase</fullName>
        <ecNumber evidence="2">3.2.1.22</ecNumber>
    </recommendedName>
</protein>
<dbReference type="AlphaFoldDB" id="A0A139IBZ5"/>
<gene>
    <name evidence="5" type="ORF">AC579_2053</name>
</gene>
<dbReference type="GO" id="GO:0004557">
    <property type="term" value="F:alpha-galactosidase activity"/>
    <property type="evidence" value="ECO:0007669"/>
    <property type="project" value="UniProtKB-EC"/>
</dbReference>
<dbReference type="Pfam" id="PF03537">
    <property type="entry name" value="Glyco_hydro_114"/>
    <property type="match status" value="1"/>
</dbReference>
<dbReference type="SUPFAM" id="SSF51445">
    <property type="entry name" value="(Trans)glycosidases"/>
    <property type="match status" value="1"/>
</dbReference>
<feature type="chain" id="PRO_5007297341" description="alpha-galactosidase" evidence="3">
    <location>
        <begin position="17"/>
        <end position="311"/>
    </location>
</feature>
<feature type="signal peptide" evidence="3">
    <location>
        <begin position="1"/>
        <end position="16"/>
    </location>
</feature>
<dbReference type="STRING" id="113226.A0A139IBZ5"/>
<evidence type="ECO:0000256" key="1">
    <source>
        <dbReference type="ARBA" id="ARBA00001255"/>
    </source>
</evidence>
<dbReference type="InterPro" id="IPR004352">
    <property type="entry name" value="GH114_TIM-barrel"/>
</dbReference>
<dbReference type="PANTHER" id="PTHR35273:SF2">
    <property type="entry name" value="ALPHA-GALACTOSIDASE"/>
    <property type="match status" value="1"/>
</dbReference>
<comment type="caution">
    <text evidence="5">The sequence shown here is derived from an EMBL/GenBank/DDBJ whole genome shotgun (WGS) entry which is preliminary data.</text>
</comment>
<feature type="domain" description="Glycoside-hydrolase family GH114 TIM-barrel" evidence="4">
    <location>
        <begin position="30"/>
        <end position="259"/>
    </location>
</feature>
<sequence>MRNLITAVAFIIAVDAKNVSYWQPTAGTPWQIILSGILPTQCPIGVKAIDGDLEDNDASTWSSLKASGCKTICYFSAGSYEDWRQDANQFNNSTDLGAPLDGWHGEWWLNTKSENVRRIMQERLDTAVKKGCDGVDPDNIDAYENDGGGLGLTQDDAIDYLTFLAGEAHKRGLAIGLKNGGDIVSSVLNITDYEVNEQCQDFDECDQVRPFIDANKPVFGIEYTKKENTIPDQKTIDQICDNDSAKGFSTLIKHMKLNDWKISCNVTTAANSTSSSPSATQTADSSASIRHMAAGALVSWSVSLMALLIWL</sequence>
<evidence type="ECO:0000313" key="5">
    <source>
        <dbReference type="EMBL" id="KXT12253.1"/>
    </source>
</evidence>
<accession>A0A139IBZ5</accession>
<reference evidence="5 6" key="1">
    <citation type="submission" date="2015-07" db="EMBL/GenBank/DDBJ databases">
        <title>Comparative genomics of the Sigatoka disease complex on banana suggests a link between parallel evolutionary changes in Pseudocercospora fijiensis and Pseudocercospora eumusae and increased virulence on the banana host.</title>
        <authorList>
            <person name="Chang T.-C."/>
            <person name="Salvucci A."/>
            <person name="Crous P.W."/>
            <person name="Stergiopoulos I."/>
        </authorList>
    </citation>
    <scope>NUCLEOTIDE SEQUENCE [LARGE SCALE GENOMIC DNA]</scope>
    <source>
        <strain evidence="5 6">CBS 116634</strain>
    </source>
</reference>
<dbReference type="EMBL" id="LFZO01000158">
    <property type="protein sequence ID" value="KXT12253.1"/>
    <property type="molecule type" value="Genomic_DNA"/>
</dbReference>
<keyword evidence="6" id="KW-1185">Reference proteome</keyword>
<dbReference type="InterPro" id="IPR013785">
    <property type="entry name" value="Aldolase_TIM"/>
</dbReference>
<dbReference type="Proteomes" id="UP000073492">
    <property type="component" value="Unassembled WGS sequence"/>
</dbReference>
<proteinExistence type="predicted"/>
<evidence type="ECO:0000259" key="4">
    <source>
        <dbReference type="Pfam" id="PF03537"/>
    </source>
</evidence>
<dbReference type="EC" id="3.2.1.22" evidence="2"/>